<feature type="region of interest" description="Disordered" evidence="3">
    <location>
        <begin position="406"/>
        <end position="428"/>
    </location>
</feature>
<dbReference type="PANTHER" id="PTHR14187">
    <property type="entry name" value="ALPHA KINASE/ELONGATION FACTOR 2 KINASE"/>
    <property type="match status" value="1"/>
</dbReference>
<dbReference type="Gene3D" id="3.30.420.40">
    <property type="match status" value="1"/>
</dbReference>
<organism evidence="4 5">
    <name type="scientific">Aureobasidium pullulans</name>
    <name type="common">Black yeast</name>
    <name type="synonym">Pullularia pullulans</name>
    <dbReference type="NCBI Taxonomy" id="5580"/>
    <lineage>
        <taxon>Eukaryota</taxon>
        <taxon>Fungi</taxon>
        <taxon>Dikarya</taxon>
        <taxon>Ascomycota</taxon>
        <taxon>Pezizomycotina</taxon>
        <taxon>Dothideomycetes</taxon>
        <taxon>Dothideomycetidae</taxon>
        <taxon>Dothideales</taxon>
        <taxon>Saccotheciaceae</taxon>
        <taxon>Aureobasidium</taxon>
    </lineage>
</organism>
<evidence type="ECO:0000313" key="4">
    <source>
        <dbReference type="EMBL" id="THZ16183.1"/>
    </source>
</evidence>
<dbReference type="SUPFAM" id="SSF53067">
    <property type="entry name" value="Actin-like ATPase domain"/>
    <property type="match status" value="2"/>
</dbReference>
<dbReference type="PANTHER" id="PTHR14187:SF82">
    <property type="entry name" value="FAMILY CHAPERONE, PUTATIVE (AFU_ORTHOLOGUE AFUA_7G08575)-RELATED"/>
    <property type="match status" value="1"/>
</dbReference>
<evidence type="ECO:0000256" key="2">
    <source>
        <dbReference type="ARBA" id="ARBA00022840"/>
    </source>
</evidence>
<dbReference type="AlphaFoldDB" id="A0A4S9SYD8"/>
<name>A0A4S9SYD8_AURPU</name>
<comment type="caution">
    <text evidence="4">The sequence shown here is derived from an EMBL/GenBank/DDBJ whole genome shotgun (WGS) entry which is preliminary data.</text>
</comment>
<proteinExistence type="predicted"/>
<evidence type="ECO:0000313" key="5">
    <source>
        <dbReference type="Proteomes" id="UP000308005"/>
    </source>
</evidence>
<dbReference type="GO" id="GO:0005524">
    <property type="term" value="F:ATP binding"/>
    <property type="evidence" value="ECO:0007669"/>
    <property type="project" value="UniProtKB-KW"/>
</dbReference>
<gene>
    <name evidence="4" type="ORF">D6C91_06468</name>
</gene>
<keyword evidence="2" id="KW-0067">ATP-binding</keyword>
<dbReference type="Pfam" id="PF00012">
    <property type="entry name" value="HSP70"/>
    <property type="match status" value="1"/>
</dbReference>
<sequence>MRITIPPSKRRERLIVAVDFGTTFSGCAVAYSGDPESADEIQVVKNWPGSNGITSDKVPSELVYETPTQVSGIKRDSSGEPINNTKIRWGLEIKPDETRLRCLKLRLDPRQKLPDYVSEDELCKELKKSGKTAEEAISDYLTEIYRRAKEALVKRFTQHMVSTTVIEVVLTVPAIWTDAAKDATLRAAERAGMGPNLYMISEPEAAAIYALKSMGQKQKLLQVGDNFIVCDCGGGTVDLISFEIKSLSPLRLEESATGTGALCGGVFLNIRFRNLVESRMGAEAFKELCERKPKCMNVAMNEFENYVKRNFDPLDSHTAYDGNNFNIPFPGASENAAMGIDSGFFILSTAEVAEIFRPLVGSVIDLVERQRIMLASHDKTAKGVILVGGFGQSNFLYRSLKQRFADEDPPPTYTRLNESPEPESDSEKPRFIIMQPENSWTAVVRGAVLSNLEDKMVLSRKARRHYGMKCSQTFDPAKHSYRHRYIDGITKEVRASSQMTWHVKKNQNMPVKEVSTLSFHIDLKMDEPYPDTYSVTILVSDEDIAPQEYSSTAGLRNLCEVEANIKKVPRRNFKKKTKNGVSYRRLDFAIGMQVDASGLVFDLRVNGTVYGTIRATYE</sequence>
<dbReference type="InterPro" id="IPR043129">
    <property type="entry name" value="ATPase_NBD"/>
</dbReference>
<evidence type="ECO:0000256" key="3">
    <source>
        <dbReference type="SAM" id="MobiDB-lite"/>
    </source>
</evidence>
<dbReference type="InterPro" id="IPR013126">
    <property type="entry name" value="Hsp_70_fam"/>
</dbReference>
<keyword evidence="1" id="KW-0547">Nucleotide-binding</keyword>
<reference evidence="4 5" key="1">
    <citation type="submission" date="2018-10" db="EMBL/GenBank/DDBJ databases">
        <title>Fifty Aureobasidium pullulans genomes reveal a recombining polyextremotolerant generalist.</title>
        <authorList>
            <person name="Gostincar C."/>
            <person name="Turk M."/>
            <person name="Zajc J."/>
            <person name="Gunde-Cimerman N."/>
        </authorList>
    </citation>
    <scope>NUCLEOTIDE SEQUENCE [LARGE SCALE GENOMIC DNA]</scope>
    <source>
        <strain evidence="4 5">EXF-3863</strain>
    </source>
</reference>
<protein>
    <submittedName>
        <fullName evidence="4">Actin-like ATPase domain-containing protein</fullName>
    </submittedName>
</protein>
<evidence type="ECO:0000256" key="1">
    <source>
        <dbReference type="ARBA" id="ARBA00022741"/>
    </source>
</evidence>
<dbReference type="GO" id="GO:0140662">
    <property type="term" value="F:ATP-dependent protein folding chaperone"/>
    <property type="evidence" value="ECO:0007669"/>
    <property type="project" value="InterPro"/>
</dbReference>
<dbReference type="CDD" id="cd10170">
    <property type="entry name" value="ASKHA_NBD_HSP70"/>
    <property type="match status" value="1"/>
</dbReference>
<accession>A0A4S9SYD8</accession>
<dbReference type="EMBL" id="QZBM01000330">
    <property type="protein sequence ID" value="THZ16183.1"/>
    <property type="molecule type" value="Genomic_DNA"/>
</dbReference>
<dbReference type="Proteomes" id="UP000308005">
    <property type="component" value="Unassembled WGS sequence"/>
</dbReference>